<feature type="compositionally biased region" description="Acidic residues" evidence="1">
    <location>
        <begin position="137"/>
        <end position="159"/>
    </location>
</feature>
<sequence>MPSESAVRRSAGSMVAAKALSVSAEGAGFSVGSVVVLVVDDVVPEELALLRLLFSVPVFSLELPSPESLRDEDVDDVEELFEVPDVEDSGDEVEDGEPDSDDSDSVVVVVPDDEVGDVELSDEPDSGVDVELLELLEPVDVDDVEEADVDVDSSVDPSEEPAVVDGEDSRDVGSADWSVPASRSAAGRPDVVAPASSSPMYM</sequence>
<feature type="region of interest" description="Disordered" evidence="1">
    <location>
        <begin position="82"/>
        <end position="106"/>
    </location>
</feature>
<protein>
    <submittedName>
        <fullName evidence="2">Uncharacterized protein</fullName>
    </submittedName>
</protein>
<gene>
    <name evidence="2" type="ORF">OS125_10485</name>
</gene>
<accession>A0ABT3WU02</accession>
<dbReference type="RefSeq" id="WP_200254614.1">
    <property type="nucleotide sequence ID" value="NZ_JAENIQ020000004.1"/>
</dbReference>
<keyword evidence="3" id="KW-1185">Reference proteome</keyword>
<evidence type="ECO:0000256" key="1">
    <source>
        <dbReference type="SAM" id="MobiDB-lite"/>
    </source>
</evidence>
<dbReference type="EMBL" id="JAPMKV010000007">
    <property type="protein sequence ID" value="MCX7445661.1"/>
    <property type="molecule type" value="Genomic_DNA"/>
</dbReference>
<name>A0ABT3WU02_9CORY</name>
<evidence type="ECO:0000313" key="2">
    <source>
        <dbReference type="EMBL" id="MCX7445661.1"/>
    </source>
</evidence>
<feature type="region of interest" description="Disordered" evidence="1">
    <location>
        <begin position="137"/>
        <end position="202"/>
    </location>
</feature>
<dbReference type="Proteomes" id="UP001081709">
    <property type="component" value="Unassembled WGS sequence"/>
</dbReference>
<organism evidence="2 3">
    <name type="scientific">Corynebacterium pygosceleis</name>
    <dbReference type="NCBI Taxonomy" id="2800406"/>
    <lineage>
        <taxon>Bacteria</taxon>
        <taxon>Bacillati</taxon>
        <taxon>Actinomycetota</taxon>
        <taxon>Actinomycetes</taxon>
        <taxon>Mycobacteriales</taxon>
        <taxon>Corynebacteriaceae</taxon>
        <taxon>Corynebacterium</taxon>
    </lineage>
</organism>
<comment type="caution">
    <text evidence="2">The sequence shown here is derived from an EMBL/GenBank/DDBJ whole genome shotgun (WGS) entry which is preliminary data.</text>
</comment>
<feature type="compositionally biased region" description="Acidic residues" evidence="1">
    <location>
        <begin position="82"/>
        <end position="104"/>
    </location>
</feature>
<proteinExistence type="predicted"/>
<reference evidence="2" key="1">
    <citation type="submission" date="2022-11" db="EMBL/GenBank/DDBJ databases">
        <title>Corynebacterium sp. isolated from Penguins.</title>
        <authorList>
            <person name="Sedlar K."/>
            <person name="Svec P."/>
        </authorList>
    </citation>
    <scope>NUCLEOTIDE SEQUENCE</scope>
    <source>
        <strain evidence="2">P7003</strain>
    </source>
</reference>
<evidence type="ECO:0000313" key="3">
    <source>
        <dbReference type="Proteomes" id="UP001081709"/>
    </source>
</evidence>